<dbReference type="PANTHER" id="PTHR34069">
    <property type="entry name" value="3-OXOACYL-[ACYL-CARRIER-PROTEIN] SYNTHASE 3"/>
    <property type="match status" value="1"/>
</dbReference>
<accession>A0A956NLD9</accession>
<sequence>MTRNARIIGVGMWAPERVVPNSWFDQRLGENVSDWLEVNLTIQERRWCSENESTADLATNAGRAALENAGVSADQLDLVIVATDTPEYISPATSAVVQYRLEATNAGCFDLNAACSGFVAALDMGAKAIRADRRTRRVLVIGAYAMSKYLDMSDKKTVTLFADGAGAVVLEEDPEGADGGGETGAGSSGGAGAADRVEADGSGWLASRLSAAGQYHDWMGIYAGGTRMPVDPAVLERKDHLLKFVRKFPKEINPTTWERLIREVLDDVGASPLDVSRFFFTQININSIHETMEALGAPSERAHTIMDRYGYTGSACIPMALADADEKGLLTRGDLVVFMGSGGGLAFACAAFRW</sequence>
<evidence type="ECO:0000259" key="4">
    <source>
        <dbReference type="Pfam" id="PF08541"/>
    </source>
</evidence>
<dbReference type="Pfam" id="PF08545">
    <property type="entry name" value="ACP_syn_III"/>
    <property type="match status" value="1"/>
</dbReference>
<feature type="domain" description="Beta-ketoacyl-[acyl-carrier-protein] synthase III N-terminal" evidence="5">
    <location>
        <begin position="109"/>
        <end position="176"/>
    </location>
</feature>
<dbReference type="EMBL" id="JAGQHS010000300">
    <property type="protein sequence ID" value="MCA9759269.1"/>
    <property type="molecule type" value="Genomic_DNA"/>
</dbReference>
<evidence type="ECO:0000256" key="2">
    <source>
        <dbReference type="ARBA" id="ARBA00023315"/>
    </source>
</evidence>
<feature type="region of interest" description="Disordered" evidence="3">
    <location>
        <begin position="172"/>
        <end position="195"/>
    </location>
</feature>
<keyword evidence="2" id="KW-0012">Acyltransferase</keyword>
<name>A0A956NLD9_UNCEI</name>
<dbReference type="InterPro" id="IPR016039">
    <property type="entry name" value="Thiolase-like"/>
</dbReference>
<dbReference type="AlphaFoldDB" id="A0A956NLD9"/>
<dbReference type="Proteomes" id="UP000739538">
    <property type="component" value="Unassembled WGS sequence"/>
</dbReference>
<keyword evidence="1" id="KW-0808">Transferase</keyword>
<protein>
    <submittedName>
        <fullName evidence="6">Ketoacyl-ACP synthase III</fullName>
    </submittedName>
</protein>
<reference evidence="6" key="2">
    <citation type="journal article" date="2021" name="Microbiome">
        <title>Successional dynamics and alternative stable states in a saline activated sludge microbial community over 9 years.</title>
        <authorList>
            <person name="Wang Y."/>
            <person name="Ye J."/>
            <person name="Ju F."/>
            <person name="Liu L."/>
            <person name="Boyd J.A."/>
            <person name="Deng Y."/>
            <person name="Parks D.H."/>
            <person name="Jiang X."/>
            <person name="Yin X."/>
            <person name="Woodcroft B.J."/>
            <person name="Tyson G.W."/>
            <person name="Hugenholtz P."/>
            <person name="Polz M.F."/>
            <person name="Zhang T."/>
        </authorList>
    </citation>
    <scope>NUCLEOTIDE SEQUENCE</scope>
    <source>
        <strain evidence="6">HKST-UBA02</strain>
    </source>
</reference>
<dbReference type="PANTHER" id="PTHR34069:SF2">
    <property type="entry name" value="BETA-KETOACYL-[ACYL-CARRIER-PROTEIN] SYNTHASE III"/>
    <property type="match status" value="1"/>
</dbReference>
<evidence type="ECO:0000256" key="1">
    <source>
        <dbReference type="ARBA" id="ARBA00022679"/>
    </source>
</evidence>
<dbReference type="GO" id="GO:0006633">
    <property type="term" value="P:fatty acid biosynthetic process"/>
    <property type="evidence" value="ECO:0007669"/>
    <property type="project" value="InterPro"/>
</dbReference>
<comment type="caution">
    <text evidence="6">The sequence shown here is derived from an EMBL/GenBank/DDBJ whole genome shotgun (WGS) entry which is preliminary data.</text>
</comment>
<evidence type="ECO:0000313" key="6">
    <source>
        <dbReference type="EMBL" id="MCA9759269.1"/>
    </source>
</evidence>
<dbReference type="InterPro" id="IPR013747">
    <property type="entry name" value="ACP_syn_III_C"/>
</dbReference>
<dbReference type="Gene3D" id="3.40.47.10">
    <property type="match status" value="1"/>
</dbReference>
<gene>
    <name evidence="6" type="ORF">KDA27_25985</name>
</gene>
<dbReference type="GO" id="GO:0004315">
    <property type="term" value="F:3-oxoacyl-[acyl-carrier-protein] synthase activity"/>
    <property type="evidence" value="ECO:0007669"/>
    <property type="project" value="InterPro"/>
</dbReference>
<organism evidence="6 7">
    <name type="scientific">Eiseniibacteriota bacterium</name>
    <dbReference type="NCBI Taxonomy" id="2212470"/>
    <lineage>
        <taxon>Bacteria</taxon>
        <taxon>Candidatus Eiseniibacteriota</taxon>
    </lineage>
</organism>
<dbReference type="Pfam" id="PF08541">
    <property type="entry name" value="ACP_syn_III_C"/>
    <property type="match status" value="1"/>
</dbReference>
<feature type="compositionally biased region" description="Gly residues" evidence="3">
    <location>
        <begin position="177"/>
        <end position="192"/>
    </location>
</feature>
<proteinExistence type="predicted"/>
<dbReference type="SUPFAM" id="SSF53901">
    <property type="entry name" value="Thiolase-like"/>
    <property type="match status" value="1"/>
</dbReference>
<dbReference type="CDD" id="cd00830">
    <property type="entry name" value="KAS_III"/>
    <property type="match status" value="1"/>
</dbReference>
<evidence type="ECO:0000313" key="7">
    <source>
        <dbReference type="Proteomes" id="UP000739538"/>
    </source>
</evidence>
<evidence type="ECO:0000259" key="5">
    <source>
        <dbReference type="Pfam" id="PF08545"/>
    </source>
</evidence>
<feature type="domain" description="Beta-ketoacyl-[acyl-carrier-protein] synthase III C-terminal" evidence="4">
    <location>
        <begin position="266"/>
        <end position="354"/>
    </location>
</feature>
<reference evidence="6" key="1">
    <citation type="submission" date="2020-04" db="EMBL/GenBank/DDBJ databases">
        <authorList>
            <person name="Zhang T."/>
        </authorList>
    </citation>
    <scope>NUCLEOTIDE SEQUENCE</scope>
    <source>
        <strain evidence="6">HKST-UBA02</strain>
    </source>
</reference>
<dbReference type="InterPro" id="IPR013751">
    <property type="entry name" value="ACP_syn_III_N"/>
</dbReference>
<dbReference type="GO" id="GO:0044550">
    <property type="term" value="P:secondary metabolite biosynthetic process"/>
    <property type="evidence" value="ECO:0007669"/>
    <property type="project" value="TreeGrafter"/>
</dbReference>
<evidence type="ECO:0000256" key="3">
    <source>
        <dbReference type="SAM" id="MobiDB-lite"/>
    </source>
</evidence>